<dbReference type="GO" id="GO:0005634">
    <property type="term" value="C:nucleus"/>
    <property type="evidence" value="ECO:0007669"/>
    <property type="project" value="TreeGrafter"/>
</dbReference>
<dbReference type="InterPro" id="IPR013087">
    <property type="entry name" value="Znf_C2H2_type"/>
</dbReference>
<feature type="compositionally biased region" description="Basic residues" evidence="5">
    <location>
        <begin position="629"/>
        <end position="638"/>
    </location>
</feature>
<keyword evidence="4" id="KW-0862">Zinc</keyword>
<dbReference type="GO" id="GO:0008270">
    <property type="term" value="F:zinc ion binding"/>
    <property type="evidence" value="ECO:0007669"/>
    <property type="project" value="UniProtKB-KW"/>
</dbReference>
<dbReference type="Proteomes" id="UP001201812">
    <property type="component" value="Unassembled WGS sequence"/>
</dbReference>
<feature type="region of interest" description="Disordered" evidence="5">
    <location>
        <begin position="71"/>
        <end position="128"/>
    </location>
</feature>
<feature type="compositionally biased region" description="Low complexity" evidence="5">
    <location>
        <begin position="535"/>
        <end position="548"/>
    </location>
</feature>
<keyword evidence="3" id="KW-0863">Zinc-finger</keyword>
<feature type="region of interest" description="Disordered" evidence="5">
    <location>
        <begin position="509"/>
        <end position="582"/>
    </location>
</feature>
<keyword evidence="2" id="KW-0677">Repeat</keyword>
<keyword evidence="1" id="KW-0479">Metal-binding</keyword>
<dbReference type="PANTHER" id="PTHR24408:SF58">
    <property type="entry name" value="TRANSCRIPTION FACTOR (TFIIIA), PUTATIVE (AFU_ORTHOLOGUE AFUA_1G05150)-RELATED"/>
    <property type="match status" value="1"/>
</dbReference>
<dbReference type="PANTHER" id="PTHR24408">
    <property type="entry name" value="ZINC FINGER PROTEIN"/>
    <property type="match status" value="1"/>
</dbReference>
<evidence type="ECO:0000256" key="3">
    <source>
        <dbReference type="ARBA" id="ARBA00022771"/>
    </source>
</evidence>
<evidence type="ECO:0000256" key="1">
    <source>
        <dbReference type="ARBA" id="ARBA00022723"/>
    </source>
</evidence>
<evidence type="ECO:0000313" key="8">
    <source>
        <dbReference type="Proteomes" id="UP001201812"/>
    </source>
</evidence>
<feature type="region of interest" description="Disordered" evidence="5">
    <location>
        <begin position="595"/>
        <end position="667"/>
    </location>
</feature>
<dbReference type="SMART" id="SM00355">
    <property type="entry name" value="ZnF_C2H2"/>
    <property type="match status" value="6"/>
</dbReference>
<dbReference type="PROSITE" id="PS00028">
    <property type="entry name" value="ZINC_FINGER_C2H2_1"/>
    <property type="match status" value="1"/>
</dbReference>
<feature type="compositionally biased region" description="Polar residues" evidence="5">
    <location>
        <begin position="652"/>
        <end position="661"/>
    </location>
</feature>
<dbReference type="GO" id="GO:0000981">
    <property type="term" value="F:DNA-binding transcription factor activity, RNA polymerase II-specific"/>
    <property type="evidence" value="ECO:0007669"/>
    <property type="project" value="TreeGrafter"/>
</dbReference>
<accession>A0AAD4NBW3</accession>
<feature type="compositionally biased region" description="Polar residues" evidence="5">
    <location>
        <begin position="89"/>
        <end position="102"/>
    </location>
</feature>
<feature type="compositionally biased region" description="Polar residues" evidence="5">
    <location>
        <begin position="549"/>
        <end position="566"/>
    </location>
</feature>
<gene>
    <name evidence="7" type="ORF">DdX_06164</name>
</gene>
<evidence type="ECO:0000256" key="2">
    <source>
        <dbReference type="ARBA" id="ARBA00022737"/>
    </source>
</evidence>
<reference evidence="7" key="1">
    <citation type="submission" date="2022-01" db="EMBL/GenBank/DDBJ databases">
        <title>Genome Sequence Resource for Two Populations of Ditylenchus destructor, the Migratory Endoparasitic Phytonematode.</title>
        <authorList>
            <person name="Zhang H."/>
            <person name="Lin R."/>
            <person name="Xie B."/>
        </authorList>
    </citation>
    <scope>NUCLEOTIDE SEQUENCE</scope>
    <source>
        <strain evidence="7">BazhouSP</strain>
    </source>
</reference>
<comment type="caution">
    <text evidence="7">The sequence shown here is derived from an EMBL/GenBank/DDBJ whole genome shotgun (WGS) entry which is preliminary data.</text>
</comment>
<keyword evidence="8" id="KW-1185">Reference proteome</keyword>
<evidence type="ECO:0000256" key="4">
    <source>
        <dbReference type="ARBA" id="ARBA00022833"/>
    </source>
</evidence>
<dbReference type="AlphaFoldDB" id="A0AAD4NBW3"/>
<sequence length="667" mass="74605">MRNPNYAIVKIPERANVVGFYQLLLEHGFCEVSFVNEVRENAFLPHSELGESSTTNMAGASKHSEPMQRLAMSNSESGNDRRNLGNGSGISNTAFGSNSGRTSALLPDPMRTRIKQPSSQPPDQFRVGNRPLSNAVSPVMSPFGYGSTNTARPRGMRTNAIQASNASQSGESATDEPIYATCQLCQNKIMSTRLSNLTNHVRRHAAMKQYQCKHCSYSHNEMAKVRLHMQHNHQDFASQPHDAICYEMQLQWGLLMEQCFPEHAKRFGPSATTIQSRELDQNQDQYVNTQNVYTCVECGEMVEGSGLAEHLHEAHRRDCVPYGCSDCNFMSAAPSSVRLHISMKHSDRVGDASVNPLPPGTNYTPFFHRFFPEIPKEEEECKVGDFIKQRLTKQQSDRNVNRDESPLEETITCEMCDGSVLSCKSMTGLLEHAKRHYVVKQFRCPDCTHACVDISSMRTHISIKHPGSESEPIDLLSEDLQVAWVDTMKKCFPHLHDRIEEFATSELNPQALSNMGDPPSVSKSQTETAEEFEESTASASPISASSSANLDNNGRDNGSGMHSNQICKEGRNSDAQGPMYDVQFDDSGVISKIRAAKRQHPHSQNDVEDEHGEAEDSREQNQPYESARHKLRSGKLRHVSAEDYNQEDEQAYSPTVRTTRNSARRQQ</sequence>
<proteinExistence type="predicted"/>
<evidence type="ECO:0000256" key="5">
    <source>
        <dbReference type="SAM" id="MobiDB-lite"/>
    </source>
</evidence>
<dbReference type="EMBL" id="JAKKPZ010000007">
    <property type="protein sequence ID" value="KAI1719044.1"/>
    <property type="molecule type" value="Genomic_DNA"/>
</dbReference>
<feature type="domain" description="C2H2-type" evidence="6">
    <location>
        <begin position="444"/>
        <end position="465"/>
    </location>
</feature>
<organism evidence="7 8">
    <name type="scientific">Ditylenchus destructor</name>
    <dbReference type="NCBI Taxonomy" id="166010"/>
    <lineage>
        <taxon>Eukaryota</taxon>
        <taxon>Metazoa</taxon>
        <taxon>Ecdysozoa</taxon>
        <taxon>Nematoda</taxon>
        <taxon>Chromadorea</taxon>
        <taxon>Rhabditida</taxon>
        <taxon>Tylenchina</taxon>
        <taxon>Tylenchomorpha</taxon>
        <taxon>Sphaerularioidea</taxon>
        <taxon>Anguinidae</taxon>
        <taxon>Anguininae</taxon>
        <taxon>Ditylenchus</taxon>
    </lineage>
</organism>
<dbReference type="Gene3D" id="3.30.160.60">
    <property type="entry name" value="Classic Zinc Finger"/>
    <property type="match status" value="3"/>
</dbReference>
<protein>
    <submittedName>
        <fullName evidence="7">Transcription factor lir-3</fullName>
    </submittedName>
</protein>
<evidence type="ECO:0000313" key="7">
    <source>
        <dbReference type="EMBL" id="KAI1719044.1"/>
    </source>
</evidence>
<evidence type="ECO:0000259" key="6">
    <source>
        <dbReference type="PROSITE" id="PS00028"/>
    </source>
</evidence>
<dbReference type="GO" id="GO:0043565">
    <property type="term" value="F:sequence-specific DNA binding"/>
    <property type="evidence" value="ECO:0007669"/>
    <property type="project" value="TreeGrafter"/>
</dbReference>
<name>A0AAD4NBW3_9BILA</name>